<sequence length="93" mass="10673">MRHDDLDDVEDMGLLRFEGEDYPKRLIAFDMPEISGKHLISVDSLDVALMTKDGCYVSEEARAVDEKIFVYVPDKMIDAEENTLIQYVKEMVA</sequence>
<dbReference type="EMBL" id="FOJX01000001">
    <property type="protein sequence ID" value="SFA71782.1"/>
    <property type="molecule type" value="Genomic_DNA"/>
</dbReference>
<name>A0A1I0V6B1_SELRU</name>
<gene>
    <name evidence="1" type="ORF">SAMN05216587_101306</name>
</gene>
<dbReference type="AlphaFoldDB" id="A0A1I0V6B1"/>
<reference evidence="1 2" key="1">
    <citation type="submission" date="2016-10" db="EMBL/GenBank/DDBJ databases">
        <authorList>
            <person name="de Groot N.N."/>
        </authorList>
    </citation>
    <scope>NUCLEOTIDE SEQUENCE [LARGE SCALE GENOMIC DNA]</scope>
    <source>
        <strain evidence="1 2">L14</strain>
    </source>
</reference>
<evidence type="ECO:0000313" key="2">
    <source>
        <dbReference type="Proteomes" id="UP000183843"/>
    </source>
</evidence>
<proteinExistence type="predicted"/>
<dbReference type="Proteomes" id="UP000183843">
    <property type="component" value="Unassembled WGS sequence"/>
</dbReference>
<evidence type="ECO:0000313" key="1">
    <source>
        <dbReference type="EMBL" id="SFA71782.1"/>
    </source>
</evidence>
<protein>
    <submittedName>
        <fullName evidence="1">Uncharacterized protein</fullName>
    </submittedName>
</protein>
<accession>A0A1I0V6B1</accession>
<organism evidence="1 2">
    <name type="scientific">Selenomonas ruminantium</name>
    <dbReference type="NCBI Taxonomy" id="971"/>
    <lineage>
        <taxon>Bacteria</taxon>
        <taxon>Bacillati</taxon>
        <taxon>Bacillota</taxon>
        <taxon>Negativicutes</taxon>
        <taxon>Selenomonadales</taxon>
        <taxon>Selenomonadaceae</taxon>
        <taxon>Selenomonas</taxon>
    </lineage>
</organism>